<dbReference type="InterPro" id="IPR046342">
    <property type="entry name" value="CBS_dom_sf"/>
</dbReference>
<feature type="transmembrane region" description="Helical" evidence="4">
    <location>
        <begin position="94"/>
        <end position="114"/>
    </location>
</feature>
<dbReference type="Pfam" id="PF01595">
    <property type="entry name" value="CNNM"/>
    <property type="match status" value="1"/>
</dbReference>
<organism evidence="6 7">
    <name type="scientific">Prochlorococcus marinus str. MIT 9302</name>
    <dbReference type="NCBI Taxonomy" id="74545"/>
    <lineage>
        <taxon>Bacteria</taxon>
        <taxon>Bacillati</taxon>
        <taxon>Cyanobacteriota</taxon>
        <taxon>Cyanophyceae</taxon>
        <taxon>Synechococcales</taxon>
        <taxon>Prochlorococcaceae</taxon>
        <taxon>Prochlorococcus</taxon>
    </lineage>
</organism>
<name>A0A0A2A9R1_PROMR</name>
<keyword evidence="3 4" id="KW-0812">Transmembrane</keyword>
<protein>
    <submittedName>
        <fullName evidence="6">Membrane associated SBC domain</fullName>
    </submittedName>
</protein>
<dbReference type="RefSeq" id="WP_032527367.1">
    <property type="nucleotide sequence ID" value="NZ_CP138951.1"/>
</dbReference>
<evidence type="ECO:0000256" key="1">
    <source>
        <dbReference type="ARBA" id="ARBA00022737"/>
    </source>
</evidence>
<evidence type="ECO:0000256" key="2">
    <source>
        <dbReference type="ARBA" id="ARBA00023122"/>
    </source>
</evidence>
<dbReference type="SUPFAM" id="SSF54631">
    <property type="entry name" value="CBS-domain pair"/>
    <property type="match status" value="1"/>
</dbReference>
<evidence type="ECO:0000256" key="4">
    <source>
        <dbReference type="SAM" id="Phobius"/>
    </source>
</evidence>
<evidence type="ECO:0000313" key="6">
    <source>
        <dbReference type="EMBL" id="KGF97163.1"/>
    </source>
</evidence>
<dbReference type="PROSITE" id="PS51846">
    <property type="entry name" value="CNNM"/>
    <property type="match status" value="1"/>
</dbReference>
<evidence type="ECO:0000259" key="5">
    <source>
        <dbReference type="PROSITE" id="PS51846"/>
    </source>
</evidence>
<feature type="domain" description="CNNM transmembrane" evidence="5">
    <location>
        <begin position="1"/>
        <end position="185"/>
    </location>
</feature>
<comment type="caution">
    <text evidence="6">The sequence shown here is derived from an EMBL/GenBank/DDBJ whole genome shotgun (WGS) entry which is preliminary data.</text>
</comment>
<proteinExistence type="predicted"/>
<dbReference type="Pfam" id="PF00571">
    <property type="entry name" value="CBS"/>
    <property type="match status" value="1"/>
</dbReference>
<dbReference type="STRING" id="74545.EU96_1804"/>
<dbReference type="AlphaFoldDB" id="A0A0A2A9R1"/>
<keyword evidence="2" id="KW-0129">CBS domain</keyword>
<dbReference type="EMBL" id="JNAM01000011">
    <property type="protein sequence ID" value="KGF97163.1"/>
    <property type="molecule type" value="Genomic_DNA"/>
</dbReference>
<gene>
    <name evidence="6" type="ORF">EU96_1804</name>
</gene>
<feature type="transmembrane region" description="Helical" evidence="4">
    <location>
        <begin position="6"/>
        <end position="32"/>
    </location>
</feature>
<sequence length="327" mass="35864">MEPSVYGLILLIIIILIGSACCSGVEAAFLAVNSIRILEIASRQKPKSSANQLLKLRKHLGRTLTVITITNNGFNIIGSLILGVYGALVINSSYGLTLFSIVFYMLVVLVGEVLPKALGTRFSVQIALLSVPILRILNTLMKPFLILIEQIFPVITAENEISTDEAEIRQMAKIGSQKGLIEADEAAMIFKVFQLNDLKAKDLMIPRVSAPCLDGSSNLDQISKLIMSDNSPWWVILGDKVDKIQGVVKREIMLEELINGGNKKSLSEICEPVDYIPEMIKADQLLTRFDKNHKGVKVVVDEFGGFVGIIGAEAVLSVLAGWWKNKL</sequence>
<evidence type="ECO:0000313" key="7">
    <source>
        <dbReference type="Proteomes" id="UP000030445"/>
    </source>
</evidence>
<keyword evidence="3 4" id="KW-1133">Transmembrane helix</keyword>
<dbReference type="PANTHER" id="PTHR22777:SF4">
    <property type="entry name" value="UPF0053 PROTEIN SLL1254"/>
    <property type="match status" value="1"/>
</dbReference>
<accession>A0A0A2A9R1</accession>
<keyword evidence="3 4" id="KW-0472">Membrane</keyword>
<dbReference type="InterPro" id="IPR000644">
    <property type="entry name" value="CBS_dom"/>
</dbReference>
<dbReference type="Proteomes" id="UP000030445">
    <property type="component" value="Unassembled WGS sequence"/>
</dbReference>
<feature type="transmembrane region" description="Helical" evidence="4">
    <location>
        <begin position="64"/>
        <end position="88"/>
    </location>
</feature>
<dbReference type="InterPro" id="IPR002550">
    <property type="entry name" value="CNNM"/>
</dbReference>
<dbReference type="GO" id="GO:0005886">
    <property type="term" value="C:plasma membrane"/>
    <property type="evidence" value="ECO:0007669"/>
    <property type="project" value="TreeGrafter"/>
</dbReference>
<dbReference type="eggNOG" id="COG1253">
    <property type="taxonomic scope" value="Bacteria"/>
</dbReference>
<dbReference type="OrthoDB" id="9798188at2"/>
<evidence type="ECO:0000256" key="3">
    <source>
        <dbReference type="PROSITE-ProRule" id="PRU01193"/>
    </source>
</evidence>
<dbReference type="Gene3D" id="3.90.1280.20">
    <property type="match status" value="1"/>
</dbReference>
<keyword evidence="1" id="KW-0677">Repeat</keyword>
<reference evidence="7" key="1">
    <citation type="journal article" date="2014" name="Sci. Data">
        <title>Genomes of diverse isolates of the marine cyanobacterium Prochlorococcus.</title>
        <authorList>
            <person name="Biller S."/>
            <person name="Berube P."/>
            <person name="Thompson J."/>
            <person name="Kelly L."/>
            <person name="Roggensack S."/>
            <person name="Awad L."/>
            <person name="Roache-Johnson K."/>
            <person name="Ding H."/>
            <person name="Giovannoni S.J."/>
            <person name="Moore L.R."/>
            <person name="Chisholm S.W."/>
        </authorList>
    </citation>
    <scope>NUCLEOTIDE SEQUENCE [LARGE SCALE GENOMIC DNA]</scope>
    <source>
        <strain evidence="7">MIT 9302</strain>
    </source>
</reference>
<dbReference type="PANTHER" id="PTHR22777">
    <property type="entry name" value="HEMOLYSIN-RELATED"/>
    <property type="match status" value="1"/>
</dbReference>
<dbReference type="Gene3D" id="3.10.580.10">
    <property type="entry name" value="CBS-domain"/>
    <property type="match status" value="1"/>
</dbReference>